<dbReference type="RefSeq" id="WP_001158935.1">
    <property type="nucleotide sequence ID" value="NC_012472.1"/>
</dbReference>
<dbReference type="EMBL" id="CP001407">
    <property type="protein sequence ID" value="ACO31149.1"/>
    <property type="molecule type" value="Genomic_DNA"/>
</dbReference>
<name>A0A158RUZ0_BACC3</name>
<gene>
    <name evidence="1" type="ordered locus">BCA_1899</name>
</gene>
<organism evidence="1 2">
    <name type="scientific">Bacillus cereus (strain 03BB102)</name>
    <dbReference type="NCBI Taxonomy" id="572264"/>
    <lineage>
        <taxon>Bacteria</taxon>
        <taxon>Bacillati</taxon>
        <taxon>Bacillota</taxon>
        <taxon>Bacilli</taxon>
        <taxon>Bacillales</taxon>
        <taxon>Bacillaceae</taxon>
        <taxon>Bacillus</taxon>
        <taxon>Bacillus cereus group</taxon>
    </lineage>
</organism>
<dbReference type="Proteomes" id="UP000002210">
    <property type="component" value="Chromosome"/>
</dbReference>
<dbReference type="AlphaFoldDB" id="A0A158RUZ0"/>
<dbReference type="KEGG" id="bcx:BCA_1899"/>
<sequence>MQEYYFQTIEREERFFIYKNRDEYKEHRKVMESDGFEIKRNMRIEEKVNDLQELRDKYGDIEVHESEDLMGVKGTYFYRVGYYRERLVKKSATL</sequence>
<reference evidence="1 2" key="1">
    <citation type="submission" date="2009-02" db="EMBL/GenBank/DDBJ databases">
        <title>Genome sequence of Bacillus cereus 03BB102.</title>
        <authorList>
            <person name="Dodson R.J."/>
            <person name="Jackson P."/>
            <person name="Munk A.C."/>
            <person name="Brettin T."/>
            <person name="Bruce D."/>
            <person name="Detter C."/>
            <person name="Tapia R."/>
            <person name="Han C."/>
            <person name="Sutton G."/>
            <person name="Sims D."/>
        </authorList>
    </citation>
    <scope>NUCLEOTIDE SEQUENCE [LARGE SCALE GENOMIC DNA]</scope>
    <source>
        <strain evidence="1 2">03BB102</strain>
    </source>
</reference>
<evidence type="ECO:0000313" key="2">
    <source>
        <dbReference type="Proteomes" id="UP000002210"/>
    </source>
</evidence>
<accession>A0A158RUZ0</accession>
<proteinExistence type="predicted"/>
<protein>
    <submittedName>
        <fullName evidence="1">Uncharacterized protein</fullName>
    </submittedName>
</protein>
<dbReference type="PATRIC" id="fig|572264.18.peg.1842"/>
<evidence type="ECO:0000313" key="1">
    <source>
        <dbReference type="EMBL" id="ACO31149.1"/>
    </source>
</evidence>